<dbReference type="GO" id="GO:0005759">
    <property type="term" value="C:mitochondrial matrix"/>
    <property type="evidence" value="ECO:0007669"/>
    <property type="project" value="TreeGrafter"/>
</dbReference>
<evidence type="ECO:0000256" key="5">
    <source>
        <dbReference type="ARBA" id="ARBA00023284"/>
    </source>
</evidence>
<evidence type="ECO:0000256" key="1">
    <source>
        <dbReference type="ARBA" id="ARBA00022714"/>
    </source>
</evidence>
<name>A0A0M0K5F6_9EUKA</name>
<comment type="caution">
    <text evidence="8">The sequence shown here is derived from an EMBL/GenBank/DDBJ whole genome shotgun (WGS) entry which is preliminary data.</text>
</comment>
<keyword evidence="5" id="KW-0676">Redox-active center</keyword>
<sequence>MKAVASMLVLALSSAAALQLPQTPASSVRRRSPPPSLNEAMTKDRIEKMIADNKVLLFMKGDKIQPQCGFSNTAVMILKAVTESAGCDFQTFNVLADNDVREGIKKHSNWPTIPQCYIDGEFVGGCDLLIEMYQNGELAEMVEKAAAS</sequence>
<feature type="signal peptide" evidence="6">
    <location>
        <begin position="1"/>
        <end position="17"/>
    </location>
</feature>
<evidence type="ECO:0000259" key="7">
    <source>
        <dbReference type="Pfam" id="PF00462"/>
    </source>
</evidence>
<dbReference type="Gene3D" id="3.40.30.10">
    <property type="entry name" value="Glutaredoxin"/>
    <property type="match status" value="1"/>
</dbReference>
<organism evidence="8 9">
    <name type="scientific">Chrysochromulina tobinii</name>
    <dbReference type="NCBI Taxonomy" id="1460289"/>
    <lineage>
        <taxon>Eukaryota</taxon>
        <taxon>Haptista</taxon>
        <taxon>Haptophyta</taxon>
        <taxon>Prymnesiophyceae</taxon>
        <taxon>Prymnesiales</taxon>
        <taxon>Chrysochromulinaceae</taxon>
        <taxon>Chrysochromulina</taxon>
    </lineage>
</organism>
<evidence type="ECO:0000313" key="8">
    <source>
        <dbReference type="EMBL" id="KOO34091.1"/>
    </source>
</evidence>
<dbReference type="GO" id="GO:0046872">
    <property type="term" value="F:metal ion binding"/>
    <property type="evidence" value="ECO:0007669"/>
    <property type="project" value="UniProtKB-KW"/>
</dbReference>
<evidence type="ECO:0000256" key="3">
    <source>
        <dbReference type="ARBA" id="ARBA00023004"/>
    </source>
</evidence>
<dbReference type="InterPro" id="IPR033658">
    <property type="entry name" value="GRX_PICOT-like"/>
</dbReference>
<dbReference type="InterPro" id="IPR004480">
    <property type="entry name" value="Monothiol_GRX-rel"/>
</dbReference>
<dbReference type="Pfam" id="PF00462">
    <property type="entry name" value="Glutaredoxin"/>
    <property type="match status" value="1"/>
</dbReference>
<dbReference type="CDD" id="cd03028">
    <property type="entry name" value="GRX_PICOT_like"/>
    <property type="match status" value="1"/>
</dbReference>
<keyword evidence="2" id="KW-0479">Metal-binding</keyword>
<dbReference type="NCBIfam" id="TIGR00365">
    <property type="entry name" value="Grx4 family monothiol glutaredoxin"/>
    <property type="match status" value="1"/>
</dbReference>
<keyword evidence="3" id="KW-0408">Iron</keyword>
<keyword evidence="6" id="KW-0732">Signal</keyword>
<gene>
    <name evidence="8" type="ORF">Ctob_011038</name>
</gene>
<accession>A0A0M0K5F6</accession>
<reference evidence="9" key="1">
    <citation type="journal article" date="2015" name="PLoS Genet.">
        <title>Genome Sequence and Transcriptome Analyses of Chrysochromulina tobin: Metabolic Tools for Enhanced Algal Fitness in the Prominent Order Prymnesiales (Haptophyceae).</title>
        <authorList>
            <person name="Hovde B.T."/>
            <person name="Deodato C.R."/>
            <person name="Hunsperger H.M."/>
            <person name="Ryken S.A."/>
            <person name="Yost W."/>
            <person name="Jha R.K."/>
            <person name="Patterson J."/>
            <person name="Monnat R.J. Jr."/>
            <person name="Barlow S.B."/>
            <person name="Starkenburg S.R."/>
            <person name="Cattolico R.A."/>
        </authorList>
    </citation>
    <scope>NUCLEOTIDE SEQUENCE</scope>
    <source>
        <strain evidence="9">CCMP291</strain>
    </source>
</reference>
<dbReference type="InterPro" id="IPR002109">
    <property type="entry name" value="Glutaredoxin"/>
</dbReference>
<dbReference type="Proteomes" id="UP000037460">
    <property type="component" value="Unassembled WGS sequence"/>
</dbReference>
<keyword evidence="4" id="KW-0411">Iron-sulfur</keyword>
<dbReference type="PANTHER" id="PTHR10293:SF16">
    <property type="entry name" value="GLUTAREDOXIN-RELATED PROTEIN 5, MITOCHONDRIAL"/>
    <property type="match status" value="1"/>
</dbReference>
<feature type="domain" description="Glutaredoxin" evidence="7">
    <location>
        <begin position="55"/>
        <end position="123"/>
    </location>
</feature>
<dbReference type="FunFam" id="3.40.30.10:FF:000005">
    <property type="entry name" value="Glutaredoxin 5"/>
    <property type="match status" value="1"/>
</dbReference>
<feature type="chain" id="PRO_5005602393" evidence="6">
    <location>
        <begin position="18"/>
        <end position="148"/>
    </location>
</feature>
<dbReference type="SUPFAM" id="SSF52833">
    <property type="entry name" value="Thioredoxin-like"/>
    <property type="match status" value="1"/>
</dbReference>
<evidence type="ECO:0000256" key="4">
    <source>
        <dbReference type="ARBA" id="ARBA00023014"/>
    </source>
</evidence>
<dbReference type="AlphaFoldDB" id="A0A0M0K5F6"/>
<keyword evidence="9" id="KW-1185">Reference proteome</keyword>
<evidence type="ECO:0000256" key="6">
    <source>
        <dbReference type="SAM" id="SignalP"/>
    </source>
</evidence>
<dbReference type="GO" id="GO:0051537">
    <property type="term" value="F:2 iron, 2 sulfur cluster binding"/>
    <property type="evidence" value="ECO:0007669"/>
    <property type="project" value="UniProtKB-KW"/>
</dbReference>
<evidence type="ECO:0000256" key="2">
    <source>
        <dbReference type="ARBA" id="ARBA00022723"/>
    </source>
</evidence>
<evidence type="ECO:0000313" key="9">
    <source>
        <dbReference type="Proteomes" id="UP000037460"/>
    </source>
</evidence>
<proteinExistence type="predicted"/>
<dbReference type="PANTHER" id="PTHR10293">
    <property type="entry name" value="GLUTAREDOXIN FAMILY MEMBER"/>
    <property type="match status" value="1"/>
</dbReference>
<dbReference type="PROSITE" id="PS51354">
    <property type="entry name" value="GLUTAREDOXIN_2"/>
    <property type="match status" value="1"/>
</dbReference>
<dbReference type="OrthoDB" id="415696at2759"/>
<protein>
    <submittedName>
        <fullName evidence="8">Glutaredoxin-like protein</fullName>
    </submittedName>
</protein>
<keyword evidence="1" id="KW-0001">2Fe-2S</keyword>
<dbReference type="EMBL" id="JWZX01001331">
    <property type="protein sequence ID" value="KOO34091.1"/>
    <property type="molecule type" value="Genomic_DNA"/>
</dbReference>
<dbReference type="InterPro" id="IPR036249">
    <property type="entry name" value="Thioredoxin-like_sf"/>
</dbReference>